<organism evidence="4 5">
    <name type="scientific">Amphibalanus amphitrite</name>
    <name type="common">Striped barnacle</name>
    <name type="synonym">Balanus amphitrite</name>
    <dbReference type="NCBI Taxonomy" id="1232801"/>
    <lineage>
        <taxon>Eukaryota</taxon>
        <taxon>Metazoa</taxon>
        <taxon>Ecdysozoa</taxon>
        <taxon>Arthropoda</taxon>
        <taxon>Crustacea</taxon>
        <taxon>Multicrustacea</taxon>
        <taxon>Cirripedia</taxon>
        <taxon>Thoracica</taxon>
        <taxon>Thoracicalcarea</taxon>
        <taxon>Balanomorpha</taxon>
        <taxon>Balanoidea</taxon>
        <taxon>Balanidae</taxon>
        <taxon>Amphibalaninae</taxon>
        <taxon>Amphibalanus</taxon>
    </lineage>
</organism>
<evidence type="ECO:0000313" key="5">
    <source>
        <dbReference type="Proteomes" id="UP000440578"/>
    </source>
</evidence>
<protein>
    <submittedName>
        <fullName evidence="4">Cleavage and polyadenylation specificity factor subunit 1</fullName>
    </submittedName>
</protein>
<name>A0A6A4X139_AMPAM</name>
<dbReference type="AlphaFoldDB" id="A0A6A4X139"/>
<reference evidence="4 5" key="1">
    <citation type="submission" date="2019-07" db="EMBL/GenBank/DDBJ databases">
        <title>Draft genome assembly of a fouling barnacle, Amphibalanus amphitrite (Darwin, 1854): The first reference genome for Thecostraca.</title>
        <authorList>
            <person name="Kim W."/>
        </authorList>
    </citation>
    <scope>NUCLEOTIDE SEQUENCE [LARGE SCALE GENOMIC DNA]</scope>
    <source>
        <strain evidence="4">SNU_AA5</strain>
        <tissue evidence="4">Soma without cirri and trophi</tissue>
    </source>
</reference>
<dbReference type="Pfam" id="PF10433">
    <property type="entry name" value="Beta-prop_RSE1_1st"/>
    <property type="match status" value="1"/>
</dbReference>
<dbReference type="Pfam" id="PF23726">
    <property type="entry name" value="Beta-prop_RSE1_2nd"/>
    <property type="match status" value="1"/>
</dbReference>
<dbReference type="InterPro" id="IPR050358">
    <property type="entry name" value="RSE1/DDB1/CFT1"/>
</dbReference>
<dbReference type="Gene3D" id="2.130.10.10">
    <property type="entry name" value="YVTN repeat-like/Quinoprotein amine dehydrogenase"/>
    <property type="match status" value="2"/>
</dbReference>
<evidence type="ECO:0000259" key="2">
    <source>
        <dbReference type="Pfam" id="PF10433"/>
    </source>
</evidence>
<feature type="region of interest" description="Disordered" evidence="1">
    <location>
        <begin position="704"/>
        <end position="730"/>
    </location>
</feature>
<feature type="domain" description="RSE1/DDB1/CPSF1 second beta-propeller" evidence="3">
    <location>
        <begin position="501"/>
        <end position="931"/>
    </location>
</feature>
<accession>A0A6A4X139</accession>
<dbReference type="InterPro" id="IPR018846">
    <property type="entry name" value="Beta-prop_RSE1/DDB1/CPSF1_1st"/>
</dbReference>
<sequence length="936" mass="102610">MSAMYSIHKTMHPPTGIELSLYCNLMGQGDKQLVVAGSNMLKVFRLVPETEELQSTEKGECPKTRLECLLSFPLFGRVAALASALLPGSRRDSLLVGFDEGKLSICEYDPLRHDLTTVSMHMFEEDELRGGATETIGMQMRVDPESRCAAILVFGKRIAILPFGREASVDEETGARRAPLLPSYVINLRELDEKLCNVADLQFLHGYYEPTLAILYEPIKTFSGRLAVRRDTYQLVAISLNVEQRVHPVIWTVTHLPFDCLRIAPVPRPIGGALVLAVNCLLYLNQSVPTYGVSLNTLTETSTRFPLKPAEGVKMSLDCAQSVFVTSDQLVVSLRTGELYVVTLVADSMRSVRDFNFERAASSVLTSCMTMCGDNYLFLGSRLGNSLLLRVQEKKAAGERDGEPFGKRRRTDGPLGNVENLDLEELEVYGSEDMTQTQMKQYTFEVCDSILNLSPCGQLSMGQPAFLSEEFTLEDPDIELITTSGHGKNGALSVLQRSVRPQVVTTFPLPGCLDMWTVLGADSGSSSSSVDQHAFLLLSRADSTMVLQTGEAINELDKSGFQTAERTVVAGNLGSRKYIVQVTTSSVLLLSGSVLVHSLSVSLGSPLVAASIADPYVVVTSESGQVALVSLSGDRLRLSVPNVETEDLTLATAFVDRSGLFTPTVPSYVRDTEEPGDLSAERLQRQRQQELDEEDEMLYGDSVASMFPAPPAADSEKSAGAEGEPPSWKRWREPPSASAWLLLAYGSGDVSLCSLPDCRPLLVLRGLAQGWTVLGHDSVPPPVEGESARPAPIRELAITCMGHMLSRPVLTAVVADQLLIYEAFPCYGLPEGQLKVKFRRVSHDVIIRSRKSKTRPSSDTVEQGTPLLLREFHNVAGFHGLFLCGPNPHWILMTSRGELRFHPMTIDGRLKSFASFNNVNCPQGFLYFNKELALAR</sequence>
<dbReference type="InterPro" id="IPR058543">
    <property type="entry name" value="Beta-prop_RSE1/DDB1/CPSF1_2nd"/>
</dbReference>
<keyword evidence="5" id="KW-1185">Reference proteome</keyword>
<dbReference type="PANTHER" id="PTHR10644">
    <property type="entry name" value="DNA REPAIR/RNA PROCESSING CPSF FAMILY"/>
    <property type="match status" value="1"/>
</dbReference>
<evidence type="ECO:0000256" key="1">
    <source>
        <dbReference type="SAM" id="MobiDB-lite"/>
    </source>
</evidence>
<comment type="caution">
    <text evidence="4">The sequence shown here is derived from an EMBL/GenBank/DDBJ whole genome shotgun (WGS) entry which is preliminary data.</text>
</comment>
<gene>
    <name evidence="4" type="primary">CPSF1_0</name>
    <name evidence="4" type="ORF">FJT64_016378</name>
</gene>
<feature type="domain" description="RSE1/DDB1/CPSF1 first beta-propeller" evidence="2">
    <location>
        <begin position="17"/>
        <end position="401"/>
    </location>
</feature>
<dbReference type="FunFam" id="2.130.10.10:FF:000118">
    <property type="entry name" value="Cleavage and polyadenylation specificity factor subunit 1"/>
    <property type="match status" value="1"/>
</dbReference>
<dbReference type="InterPro" id="IPR015943">
    <property type="entry name" value="WD40/YVTN_repeat-like_dom_sf"/>
</dbReference>
<dbReference type="EMBL" id="VIIS01000122">
    <property type="protein sequence ID" value="KAF0313007.1"/>
    <property type="molecule type" value="Genomic_DNA"/>
</dbReference>
<evidence type="ECO:0000259" key="3">
    <source>
        <dbReference type="Pfam" id="PF23726"/>
    </source>
</evidence>
<proteinExistence type="predicted"/>
<dbReference type="OrthoDB" id="6109at2759"/>
<evidence type="ECO:0000313" key="4">
    <source>
        <dbReference type="EMBL" id="KAF0313007.1"/>
    </source>
</evidence>
<dbReference type="Proteomes" id="UP000440578">
    <property type="component" value="Unassembled WGS sequence"/>
</dbReference>